<dbReference type="Gene3D" id="3.30.565.10">
    <property type="entry name" value="Histidine kinase-like ATPase, C-terminal domain"/>
    <property type="match status" value="1"/>
</dbReference>
<evidence type="ECO:0000256" key="3">
    <source>
        <dbReference type="ARBA" id="ARBA00022553"/>
    </source>
</evidence>
<gene>
    <name evidence="6" type="ORF">FJV41_33400</name>
</gene>
<evidence type="ECO:0000313" key="7">
    <source>
        <dbReference type="Proteomes" id="UP000315369"/>
    </source>
</evidence>
<dbReference type="SUPFAM" id="SSF55874">
    <property type="entry name" value="ATPase domain of HSP90 chaperone/DNA topoisomerase II/histidine kinase"/>
    <property type="match status" value="1"/>
</dbReference>
<dbReference type="PANTHER" id="PTHR43547">
    <property type="entry name" value="TWO-COMPONENT HISTIDINE KINASE"/>
    <property type="match status" value="1"/>
</dbReference>
<dbReference type="Pfam" id="PF01590">
    <property type="entry name" value="GAF"/>
    <property type="match status" value="1"/>
</dbReference>
<dbReference type="Pfam" id="PF02518">
    <property type="entry name" value="HATPase_c"/>
    <property type="match status" value="1"/>
</dbReference>
<dbReference type="PROSITE" id="PS50109">
    <property type="entry name" value="HIS_KIN"/>
    <property type="match status" value="1"/>
</dbReference>
<evidence type="ECO:0000256" key="4">
    <source>
        <dbReference type="SAM" id="MobiDB-lite"/>
    </source>
</evidence>
<dbReference type="PANTHER" id="PTHR43547:SF2">
    <property type="entry name" value="HYBRID SIGNAL TRANSDUCTION HISTIDINE KINASE C"/>
    <property type="match status" value="1"/>
</dbReference>
<evidence type="ECO:0000256" key="2">
    <source>
        <dbReference type="ARBA" id="ARBA00012438"/>
    </source>
</evidence>
<dbReference type="InterPro" id="IPR029016">
    <property type="entry name" value="GAF-like_dom_sf"/>
</dbReference>
<evidence type="ECO:0000256" key="1">
    <source>
        <dbReference type="ARBA" id="ARBA00000085"/>
    </source>
</evidence>
<dbReference type="SMART" id="SM00387">
    <property type="entry name" value="HATPase_c"/>
    <property type="match status" value="1"/>
</dbReference>
<dbReference type="EC" id="2.7.13.3" evidence="2"/>
<dbReference type="Proteomes" id="UP000315369">
    <property type="component" value="Unassembled WGS sequence"/>
</dbReference>
<dbReference type="OrthoDB" id="5377120at2"/>
<dbReference type="Gene3D" id="3.30.450.40">
    <property type="match status" value="2"/>
</dbReference>
<dbReference type="PRINTS" id="PR00344">
    <property type="entry name" value="BCTRLSENSOR"/>
</dbReference>
<keyword evidence="6" id="KW-0808">Transferase</keyword>
<feature type="region of interest" description="Disordered" evidence="4">
    <location>
        <begin position="17"/>
        <end position="42"/>
    </location>
</feature>
<dbReference type="SUPFAM" id="SSF55781">
    <property type="entry name" value="GAF domain-like"/>
    <property type="match status" value="2"/>
</dbReference>
<dbReference type="InterPro" id="IPR003018">
    <property type="entry name" value="GAF"/>
</dbReference>
<protein>
    <recommendedName>
        <fullName evidence="2">histidine kinase</fullName>
        <ecNumber evidence="2">2.7.13.3</ecNumber>
    </recommendedName>
</protein>
<dbReference type="SMART" id="SM00388">
    <property type="entry name" value="HisKA"/>
    <property type="match status" value="1"/>
</dbReference>
<organism evidence="6 7">
    <name type="scientific">Myxococcus llanfairpwllgwyngyllgogerychwyrndrobwllllantysiliogogogochensis</name>
    <dbReference type="NCBI Taxonomy" id="2590453"/>
    <lineage>
        <taxon>Bacteria</taxon>
        <taxon>Pseudomonadati</taxon>
        <taxon>Myxococcota</taxon>
        <taxon>Myxococcia</taxon>
        <taxon>Myxococcales</taxon>
        <taxon>Cystobacterineae</taxon>
        <taxon>Myxococcaceae</taxon>
        <taxon>Myxococcus</taxon>
    </lineage>
</organism>
<dbReference type="EMBL" id="VIFM01000179">
    <property type="protein sequence ID" value="TQF11611.1"/>
    <property type="molecule type" value="Genomic_DNA"/>
</dbReference>
<dbReference type="Pfam" id="PF13185">
    <property type="entry name" value="GAF_2"/>
    <property type="match status" value="1"/>
</dbReference>
<dbReference type="InterPro" id="IPR004358">
    <property type="entry name" value="Sig_transdc_His_kin-like_C"/>
</dbReference>
<dbReference type="InterPro" id="IPR036890">
    <property type="entry name" value="HATPase_C_sf"/>
</dbReference>
<keyword evidence="3" id="KW-0597">Phosphoprotein</keyword>
<sequence>MRFSAWSSRRHLRRRAARMEKHSSISLRLPPPDEGQGPGGDLLAESRRARASAELARARMRSLQSLTLALSAALTPEDVARAVVVEAVRTLEAQTGGLYLLNAAGTSLEMVHSVRCPPAVEAAFTHVPVGAPHVPVAVAVRDRAPLWITDLTSMAVRFPEAAEAARPESGDVSIACLPLFSRDRTVGCLAFIWGRAHDFDTEERAFIDMLAQQATMALERARLLAAERGQVERVGLLQHATAVLATSLDLGHTLRGVALGLVPTLGDFCIIDVLGPDHEVRRTFHAATPECAGLLAASRWHPPERPGTPICALASGLPAFHPDIDAAWVEATACGPEQLSLLRALSPTSWLSVPLETPEGVLGALTLGHCLSGRHHTEEDLALAVELARRASAAVQNAHLFHQTQQALQLRDEFLAIASHELNTPLTALKLQLSRLRRMSSDGDVRERTTSAVQQVDRLGRLVRELLEVAHLSEGRLHLTPEPVDLVDVCREVMARFTEERERAGASLFLHASNAVPGRWDHSRVDGMVTHLLSNALKYGLGRPVEVEVSCIPGDLARLVVRDRGIGIPAEQLAHLFQRFGRAVPLRHYGGFGLGLWFSRQVVEAHGGHIHLESSPGLGTTVTVELPRTPESA</sequence>
<accession>A0A540WRF8</accession>
<dbReference type="InterPro" id="IPR005467">
    <property type="entry name" value="His_kinase_dom"/>
</dbReference>
<dbReference type="GO" id="GO:0000155">
    <property type="term" value="F:phosphorelay sensor kinase activity"/>
    <property type="evidence" value="ECO:0007669"/>
    <property type="project" value="InterPro"/>
</dbReference>
<dbReference type="Pfam" id="PF00512">
    <property type="entry name" value="HisKA"/>
    <property type="match status" value="1"/>
</dbReference>
<dbReference type="CDD" id="cd00075">
    <property type="entry name" value="HATPase"/>
    <property type="match status" value="1"/>
</dbReference>
<dbReference type="SMART" id="SM00065">
    <property type="entry name" value="GAF"/>
    <property type="match status" value="2"/>
</dbReference>
<evidence type="ECO:0000259" key="5">
    <source>
        <dbReference type="PROSITE" id="PS50109"/>
    </source>
</evidence>
<keyword evidence="7" id="KW-1185">Reference proteome</keyword>
<name>A0A540WRF8_9BACT</name>
<feature type="domain" description="Histidine kinase" evidence="5">
    <location>
        <begin position="417"/>
        <end position="630"/>
    </location>
</feature>
<proteinExistence type="predicted"/>
<keyword evidence="6" id="KW-0418">Kinase</keyword>
<evidence type="ECO:0000313" key="6">
    <source>
        <dbReference type="EMBL" id="TQF11611.1"/>
    </source>
</evidence>
<dbReference type="InterPro" id="IPR003594">
    <property type="entry name" value="HATPase_dom"/>
</dbReference>
<reference evidence="6 7" key="1">
    <citation type="submission" date="2019-06" db="EMBL/GenBank/DDBJ databases">
        <authorList>
            <person name="Livingstone P."/>
            <person name="Whitworth D."/>
        </authorList>
    </citation>
    <scope>NUCLEOTIDE SEQUENCE [LARGE SCALE GENOMIC DNA]</scope>
    <source>
        <strain evidence="6 7">AM401</strain>
    </source>
</reference>
<dbReference type="InterPro" id="IPR036097">
    <property type="entry name" value="HisK_dim/P_sf"/>
</dbReference>
<dbReference type="SUPFAM" id="SSF47384">
    <property type="entry name" value="Homodimeric domain of signal transducing histidine kinase"/>
    <property type="match status" value="1"/>
</dbReference>
<comment type="catalytic activity">
    <reaction evidence="1">
        <text>ATP + protein L-histidine = ADP + protein N-phospho-L-histidine.</text>
        <dbReference type="EC" id="2.7.13.3"/>
    </reaction>
</comment>
<dbReference type="CDD" id="cd00082">
    <property type="entry name" value="HisKA"/>
    <property type="match status" value="1"/>
</dbReference>
<dbReference type="Gene3D" id="1.10.287.130">
    <property type="match status" value="1"/>
</dbReference>
<dbReference type="InterPro" id="IPR003661">
    <property type="entry name" value="HisK_dim/P_dom"/>
</dbReference>
<comment type="caution">
    <text evidence="6">The sequence shown here is derived from an EMBL/GenBank/DDBJ whole genome shotgun (WGS) entry which is preliminary data.</text>
</comment>
<dbReference type="AlphaFoldDB" id="A0A540WRF8"/>